<dbReference type="AlphaFoldDB" id="A0A3E3IBH0"/>
<keyword evidence="3" id="KW-1185">Reference proteome</keyword>
<protein>
    <submittedName>
        <fullName evidence="1">Uncharacterized protein</fullName>
    </submittedName>
</protein>
<sequence length="132" mass="14906">MGSQGVKMEVYIGGRAQGKLAFVREKYPQKTKIADGKYAAQEECLRAEIIDHFHLYLGRFGADAAAALRSAERICRENPEVIIICDEIGCGIVPLEKSDRDYRENVGRIMCRVVERAEHVERLICGIPQRLK</sequence>
<evidence type="ECO:0000313" key="4">
    <source>
        <dbReference type="Proteomes" id="UP000261166"/>
    </source>
</evidence>
<evidence type="ECO:0000313" key="2">
    <source>
        <dbReference type="EMBL" id="RGE74158.1"/>
    </source>
</evidence>
<comment type="caution">
    <text evidence="1">The sequence shown here is derived from an EMBL/GenBank/DDBJ whole genome shotgun (WGS) entry which is preliminary data.</text>
</comment>
<dbReference type="EMBL" id="QVLU01000002">
    <property type="protein sequence ID" value="RGE74158.1"/>
    <property type="molecule type" value="Genomic_DNA"/>
</dbReference>
<dbReference type="Proteomes" id="UP000261166">
    <property type="component" value="Unassembled WGS sequence"/>
</dbReference>
<dbReference type="Pfam" id="PF02283">
    <property type="entry name" value="CobU"/>
    <property type="match status" value="1"/>
</dbReference>
<dbReference type="InterPro" id="IPR003203">
    <property type="entry name" value="CobU/CobP"/>
</dbReference>
<gene>
    <name evidence="2" type="ORF">DWY69_03535</name>
    <name evidence="1" type="ORF">DXC51_04870</name>
</gene>
<evidence type="ECO:0000313" key="3">
    <source>
        <dbReference type="Proteomes" id="UP000260812"/>
    </source>
</evidence>
<organism evidence="1 3">
    <name type="scientific">Eisenbergiella massiliensis</name>
    <dbReference type="NCBI Taxonomy" id="1720294"/>
    <lineage>
        <taxon>Bacteria</taxon>
        <taxon>Bacillati</taxon>
        <taxon>Bacillota</taxon>
        <taxon>Clostridia</taxon>
        <taxon>Lachnospirales</taxon>
        <taxon>Lachnospiraceae</taxon>
        <taxon>Eisenbergiella</taxon>
    </lineage>
</organism>
<dbReference type="InterPro" id="IPR027417">
    <property type="entry name" value="P-loop_NTPase"/>
</dbReference>
<reference evidence="3 4" key="1">
    <citation type="submission" date="2018-08" db="EMBL/GenBank/DDBJ databases">
        <title>A genome reference for cultivated species of the human gut microbiota.</title>
        <authorList>
            <person name="Zou Y."/>
            <person name="Xue W."/>
            <person name="Luo G."/>
        </authorList>
    </citation>
    <scope>NUCLEOTIDE SEQUENCE [LARGE SCALE GENOMIC DNA]</scope>
    <source>
        <strain evidence="2 4">AF26-4BH</strain>
        <strain evidence="1 3">TF05-5AC</strain>
    </source>
</reference>
<dbReference type="UniPathway" id="UPA00148">
    <property type="reaction ID" value="UER00236"/>
</dbReference>
<proteinExistence type="predicted"/>
<accession>A0A3E3IBH0</accession>
<dbReference type="EMBL" id="QVLV01000002">
    <property type="protein sequence ID" value="RGE64390.1"/>
    <property type="molecule type" value="Genomic_DNA"/>
</dbReference>
<dbReference type="Proteomes" id="UP000260812">
    <property type="component" value="Unassembled WGS sequence"/>
</dbReference>
<evidence type="ECO:0000313" key="1">
    <source>
        <dbReference type="EMBL" id="RGE64390.1"/>
    </source>
</evidence>
<dbReference type="GO" id="GO:0000166">
    <property type="term" value="F:nucleotide binding"/>
    <property type="evidence" value="ECO:0007669"/>
    <property type="project" value="InterPro"/>
</dbReference>
<dbReference type="SUPFAM" id="SSF52540">
    <property type="entry name" value="P-loop containing nucleoside triphosphate hydrolases"/>
    <property type="match status" value="1"/>
</dbReference>
<dbReference type="OrthoDB" id="1766664at2"/>
<name>A0A3E3IBH0_9FIRM</name>
<dbReference type="GO" id="GO:0009236">
    <property type="term" value="P:cobalamin biosynthetic process"/>
    <property type="evidence" value="ECO:0007669"/>
    <property type="project" value="UniProtKB-UniPathway"/>
</dbReference>
<dbReference type="GO" id="GO:0043752">
    <property type="term" value="F:adenosylcobinamide kinase activity"/>
    <property type="evidence" value="ECO:0007669"/>
    <property type="project" value="InterPro"/>
</dbReference>
<dbReference type="Gene3D" id="3.40.50.300">
    <property type="entry name" value="P-loop containing nucleotide triphosphate hydrolases"/>
    <property type="match status" value="1"/>
</dbReference>